<evidence type="ECO:0000313" key="1">
    <source>
        <dbReference type="EMBL" id="CAB4179239.1"/>
    </source>
</evidence>
<evidence type="ECO:0000313" key="5">
    <source>
        <dbReference type="EMBL" id="CAB5230097.1"/>
    </source>
</evidence>
<accession>A0A6J5SLZ3</accession>
<sequence>MTTPIDIISRSLKDIGALAAGEAPTSDSAIDCLDMLNDMIDQWSNEDFIVFNITEIIFNVVSGQVQYTIGPDPTTANFVGAQFTGTFSGNVLTVTGITQGAVAQGQYLSGTGITTGTKIVELLTGAGGNVNEVGTYRLNISQAVQTPIFTGSISSTTLTVTAVTSGNIAIGSVISGTGVTVGTTITALGTGTGGVGTYTVSVSQTVTSTTITGTVVATNIQAYYQKPLAIDSAYVRIATSQSGSPILNGGIDYPVATLNLDNYNSIGLKTLNGPWPKALYYNAGAESANLFLWPNPSQGEMHMFAKTIFSRYETLYEDIVLPQGYFMCLRWCLAERLCPMYGKTDQTSLSMISNFAAQAKATLKRTNMSPMVVSRYQDALLMSKAKDAGWILTGGFTN</sequence>
<evidence type="ECO:0000313" key="4">
    <source>
        <dbReference type="EMBL" id="CAB4215571.1"/>
    </source>
</evidence>
<gene>
    <name evidence="1" type="ORF">UFOVP1022_52</name>
    <name evidence="2" type="ORF">UFOVP1110_46</name>
    <name evidence="3" type="ORF">UFOVP1378_48</name>
    <name evidence="4" type="ORF">UFOVP1474_38</name>
    <name evidence="5" type="ORF">UFOVP1561_32</name>
</gene>
<dbReference type="EMBL" id="LR797424">
    <property type="protein sequence ID" value="CAB4215571.1"/>
    <property type="molecule type" value="Genomic_DNA"/>
</dbReference>
<proteinExistence type="predicted"/>
<dbReference type="EMBL" id="LR798406">
    <property type="protein sequence ID" value="CAB5230097.1"/>
    <property type="molecule type" value="Genomic_DNA"/>
</dbReference>
<name>A0A6J5SLZ3_9CAUD</name>
<evidence type="ECO:0000313" key="2">
    <source>
        <dbReference type="EMBL" id="CAB4184222.1"/>
    </source>
</evidence>
<dbReference type="EMBL" id="LR797052">
    <property type="protein sequence ID" value="CAB4184222.1"/>
    <property type="molecule type" value="Genomic_DNA"/>
</dbReference>
<reference evidence="4" key="1">
    <citation type="submission" date="2020-05" db="EMBL/GenBank/DDBJ databases">
        <authorList>
            <person name="Chiriac C."/>
            <person name="Salcher M."/>
            <person name="Ghai R."/>
            <person name="Kavagutti S V."/>
        </authorList>
    </citation>
    <scope>NUCLEOTIDE SEQUENCE</scope>
</reference>
<protein>
    <submittedName>
        <fullName evidence="4">Uncharacterized protein</fullName>
    </submittedName>
</protein>
<evidence type="ECO:0000313" key="3">
    <source>
        <dbReference type="EMBL" id="CAB4202893.1"/>
    </source>
</evidence>
<dbReference type="EMBL" id="LR796978">
    <property type="protein sequence ID" value="CAB4179239.1"/>
    <property type="molecule type" value="Genomic_DNA"/>
</dbReference>
<dbReference type="Gene3D" id="1.10.3230.20">
    <property type="entry name" value="P22 tail accessory factor (Gp4)"/>
    <property type="match status" value="1"/>
</dbReference>
<dbReference type="InterPro" id="IPR038258">
    <property type="entry name" value="Gp4_sf"/>
</dbReference>
<organism evidence="4">
    <name type="scientific">uncultured Caudovirales phage</name>
    <dbReference type="NCBI Taxonomy" id="2100421"/>
    <lineage>
        <taxon>Viruses</taxon>
        <taxon>Duplodnaviria</taxon>
        <taxon>Heunggongvirae</taxon>
        <taxon>Uroviricota</taxon>
        <taxon>Caudoviricetes</taxon>
        <taxon>Peduoviridae</taxon>
        <taxon>Maltschvirus</taxon>
        <taxon>Maltschvirus maltsch</taxon>
    </lineage>
</organism>
<dbReference type="EMBL" id="LR797318">
    <property type="protein sequence ID" value="CAB4202893.1"/>
    <property type="molecule type" value="Genomic_DNA"/>
</dbReference>